<dbReference type="InterPro" id="IPR029044">
    <property type="entry name" value="Nucleotide-diphossugar_trans"/>
</dbReference>
<feature type="transmembrane region" description="Helical" evidence="9">
    <location>
        <begin position="340"/>
        <end position="359"/>
    </location>
</feature>
<keyword evidence="7 9" id="KW-1133">Transmembrane helix</keyword>
<organism evidence="10 11">
    <name type="scientific">Acetobacter aceti</name>
    <dbReference type="NCBI Taxonomy" id="435"/>
    <lineage>
        <taxon>Bacteria</taxon>
        <taxon>Pseudomonadati</taxon>
        <taxon>Pseudomonadota</taxon>
        <taxon>Alphaproteobacteria</taxon>
        <taxon>Acetobacterales</taxon>
        <taxon>Acetobacteraceae</taxon>
        <taxon>Acetobacter</taxon>
        <taxon>Acetobacter subgen. Acetobacter</taxon>
    </lineage>
</organism>
<reference evidence="10 11" key="1">
    <citation type="submission" date="2020-07" db="EMBL/GenBank/DDBJ databases">
        <title>Complete Genome Sequence of an acetic acid bacterium, Acetobacter aceti JCM20276.</title>
        <authorList>
            <person name="Hirose Y."/>
            <person name="Mihara H."/>
        </authorList>
    </citation>
    <scope>NUCLEOTIDE SEQUENCE [LARGE SCALE GENOMIC DNA]</scope>
    <source>
        <strain evidence="10 11">JCM20276</strain>
    </source>
</reference>
<keyword evidence="6 9" id="KW-0812">Transmembrane</keyword>
<keyword evidence="8 9" id="KW-0472">Membrane</keyword>
<keyword evidence="4" id="KW-0328">Glycosyltransferase</keyword>
<dbReference type="GO" id="GO:0016020">
    <property type="term" value="C:membrane"/>
    <property type="evidence" value="ECO:0007669"/>
    <property type="project" value="UniProtKB-SubCell"/>
</dbReference>
<accession>A0A6S6PM52</accession>
<dbReference type="EMBL" id="AP023326">
    <property type="protein sequence ID" value="BCI67781.1"/>
    <property type="molecule type" value="Genomic_DNA"/>
</dbReference>
<evidence type="ECO:0000256" key="7">
    <source>
        <dbReference type="ARBA" id="ARBA00022989"/>
    </source>
</evidence>
<feature type="transmembrane region" description="Helical" evidence="9">
    <location>
        <begin position="37"/>
        <end position="60"/>
    </location>
</feature>
<evidence type="ECO:0000256" key="9">
    <source>
        <dbReference type="SAM" id="Phobius"/>
    </source>
</evidence>
<dbReference type="PANTHER" id="PTHR12726:SF0">
    <property type="entry name" value="CERAMIDE GLUCOSYLTRANSFERASE"/>
    <property type="match status" value="1"/>
</dbReference>
<evidence type="ECO:0000256" key="4">
    <source>
        <dbReference type="ARBA" id="ARBA00022676"/>
    </source>
</evidence>
<comment type="pathway">
    <text evidence="2">Lipid metabolism; sphingolipid metabolism.</text>
</comment>
<dbReference type="InterPro" id="IPR017835">
    <property type="entry name" value="Hopen-assoc_HpnI"/>
</dbReference>
<evidence type="ECO:0000256" key="2">
    <source>
        <dbReference type="ARBA" id="ARBA00004760"/>
    </source>
</evidence>
<evidence type="ECO:0000256" key="3">
    <source>
        <dbReference type="ARBA" id="ARBA00004991"/>
    </source>
</evidence>
<feature type="transmembrane region" description="Helical" evidence="9">
    <location>
        <begin position="310"/>
        <end position="334"/>
    </location>
</feature>
<evidence type="ECO:0000256" key="6">
    <source>
        <dbReference type="ARBA" id="ARBA00022692"/>
    </source>
</evidence>
<dbReference type="PANTHER" id="PTHR12726">
    <property type="entry name" value="CERAMIDE GLUCOSYLTRANSFERASE"/>
    <property type="match status" value="1"/>
</dbReference>
<gene>
    <name evidence="10" type="ORF">AAJCM20276_24050</name>
</gene>
<evidence type="ECO:0000256" key="8">
    <source>
        <dbReference type="ARBA" id="ARBA00023136"/>
    </source>
</evidence>
<comment type="pathway">
    <text evidence="3">Sphingolipid metabolism.</text>
</comment>
<comment type="subcellular location">
    <subcellularLocation>
        <location evidence="1">Membrane</location>
        <topology evidence="1">Multi-pass membrane protein</topology>
    </subcellularLocation>
</comment>
<evidence type="ECO:0000256" key="5">
    <source>
        <dbReference type="ARBA" id="ARBA00022679"/>
    </source>
</evidence>
<dbReference type="SUPFAM" id="SSF53448">
    <property type="entry name" value="Nucleotide-diphospho-sugar transferases"/>
    <property type="match status" value="1"/>
</dbReference>
<dbReference type="NCBIfam" id="TIGR03472">
    <property type="entry name" value="HpnI"/>
    <property type="match status" value="1"/>
</dbReference>
<evidence type="ECO:0000313" key="10">
    <source>
        <dbReference type="EMBL" id="BCI67781.1"/>
    </source>
</evidence>
<name>A0A6S6PM52_ACEAC</name>
<dbReference type="AlphaFoldDB" id="A0A6S6PM52"/>
<dbReference type="InterPro" id="IPR025993">
    <property type="entry name" value="Ceramide_glucosylTrfase"/>
</dbReference>
<evidence type="ECO:0000313" key="11">
    <source>
        <dbReference type="Proteomes" id="UP000515220"/>
    </source>
</evidence>
<proteinExistence type="predicted"/>
<dbReference type="Pfam" id="PF13506">
    <property type="entry name" value="Glyco_transf_21"/>
    <property type="match status" value="1"/>
</dbReference>
<dbReference type="CDD" id="cd02520">
    <property type="entry name" value="Glucosylceramide_synthase"/>
    <property type="match status" value="1"/>
</dbReference>
<sequence>MISYASEPACDRSFYRCILYDADDRYPAALMTLLHDLAILCDAIGIAGTVQAALGTLLVIRFRSNEKKATTAYNRQPPVTILKPLHGDEPLLAEALESFCTQDYPAFQIVFGVQRANDPAIEMVEHLQKRHPHIDMCLVINGTQHGDNRKVGNLINMLPKARHDLLVISDSDIHVSPDYLQQVVKKLVQPDTGLVTTIYAGLPASRNIPRLFAACQINHNFLPGVLLSRYLGRQDCLGATMALSRTTLEQVGGFQALVSHVADDAILGRLVRAHGQDISIAETMTWTTIAETTFTDLLVHELRWGRTVRALAPAGYLASAIQLPLFWLSFAVLLQPHASAFLTFFLWGWAFRALCAFAMDRTVGQRSLLPLLLLPFRDWLSAAVMVGSMTGSRVDWRGHTMHVTSHPAVAPSVPPVGTPLSPNDGP</sequence>
<dbReference type="Gene3D" id="3.90.550.10">
    <property type="entry name" value="Spore Coat Polysaccharide Biosynthesis Protein SpsA, Chain A"/>
    <property type="match status" value="1"/>
</dbReference>
<evidence type="ECO:0000256" key="1">
    <source>
        <dbReference type="ARBA" id="ARBA00004141"/>
    </source>
</evidence>
<dbReference type="Proteomes" id="UP000515220">
    <property type="component" value="Chromosome"/>
</dbReference>
<dbReference type="GO" id="GO:0006679">
    <property type="term" value="P:glucosylceramide biosynthetic process"/>
    <property type="evidence" value="ECO:0007669"/>
    <property type="project" value="TreeGrafter"/>
</dbReference>
<protein>
    <submittedName>
        <fullName evidence="10">Glucosyltransferase</fullName>
    </submittedName>
</protein>
<keyword evidence="5 10" id="KW-0808">Transferase</keyword>
<dbReference type="GO" id="GO:0008120">
    <property type="term" value="F:ceramide glucosyltransferase activity"/>
    <property type="evidence" value="ECO:0007669"/>
    <property type="project" value="TreeGrafter"/>
</dbReference>